<proteinExistence type="predicted"/>
<feature type="coiled-coil region" evidence="9">
    <location>
        <begin position="1753"/>
        <end position="1780"/>
    </location>
</feature>
<keyword evidence="7" id="KW-0966">Cell projection</keyword>
<comment type="caution">
    <text evidence="12">The sequence shown here is derived from an EMBL/GenBank/DDBJ whole genome shotgun (WGS) entry which is preliminary data.</text>
</comment>
<dbReference type="PANTHER" id="PTHR14885">
    <property type="entry name" value="CILIA- AND FLAGELLA-ASSOCIATED PROTEIN 43-RELATED"/>
    <property type="match status" value="1"/>
</dbReference>
<evidence type="ECO:0000256" key="9">
    <source>
        <dbReference type="SAM" id="Coils"/>
    </source>
</evidence>
<keyword evidence="13" id="KW-1185">Reference proteome</keyword>
<dbReference type="SMART" id="SM00320">
    <property type="entry name" value="WD40"/>
    <property type="match status" value="9"/>
</dbReference>
<reference evidence="12 13" key="1">
    <citation type="submission" date="2017-12" db="EMBL/GenBank/DDBJ databases">
        <title>Sequencing, de novo assembly and annotation of complete genome of a new Thraustochytrid species, strain FCC1311.</title>
        <authorList>
            <person name="Sedici K."/>
            <person name="Godart F."/>
            <person name="Aiese Cigliano R."/>
            <person name="Sanseverino W."/>
            <person name="Barakat M."/>
            <person name="Ortet P."/>
            <person name="Marechal E."/>
            <person name="Cagnac O."/>
            <person name="Amato A."/>
        </authorList>
    </citation>
    <scope>NUCLEOTIDE SEQUENCE [LARGE SCALE GENOMIC DNA]</scope>
</reference>
<dbReference type="InterPro" id="IPR001680">
    <property type="entry name" value="WD40_rpt"/>
</dbReference>
<keyword evidence="5 9" id="KW-0175">Coiled coil</keyword>
<feature type="coiled-coil region" evidence="9">
    <location>
        <begin position="1558"/>
        <end position="1626"/>
    </location>
</feature>
<dbReference type="SUPFAM" id="SSF50978">
    <property type="entry name" value="WD40 repeat-like"/>
    <property type="match status" value="1"/>
</dbReference>
<dbReference type="PANTHER" id="PTHR14885:SF3">
    <property type="entry name" value="CILIA- AND FLAGELLA-ASSOCIATED PROTEIN 44"/>
    <property type="match status" value="1"/>
</dbReference>
<evidence type="ECO:0000256" key="7">
    <source>
        <dbReference type="ARBA" id="ARBA00023273"/>
    </source>
</evidence>
<evidence type="ECO:0000256" key="10">
    <source>
        <dbReference type="SAM" id="MobiDB-lite"/>
    </source>
</evidence>
<feature type="compositionally biased region" description="Gly residues" evidence="10">
    <location>
        <begin position="1007"/>
        <end position="1023"/>
    </location>
</feature>
<dbReference type="InterPro" id="IPR015943">
    <property type="entry name" value="WD40/YVTN_repeat-like_dom_sf"/>
</dbReference>
<dbReference type="PROSITE" id="PS50082">
    <property type="entry name" value="WD_REPEATS_2"/>
    <property type="match status" value="2"/>
</dbReference>
<feature type="compositionally biased region" description="Acidic residues" evidence="10">
    <location>
        <begin position="1400"/>
        <end position="1431"/>
    </location>
</feature>
<feature type="region of interest" description="Disordered" evidence="10">
    <location>
        <begin position="1717"/>
        <end position="1743"/>
    </location>
</feature>
<dbReference type="InterPro" id="IPR055439">
    <property type="entry name" value="Beta-prop_EML_1st"/>
</dbReference>
<dbReference type="EMBL" id="BEYU01000025">
    <property type="protein sequence ID" value="GBG26863.1"/>
    <property type="molecule type" value="Genomic_DNA"/>
</dbReference>
<keyword evidence="4" id="KW-0677">Repeat</keyword>
<keyword evidence="6" id="KW-0206">Cytoskeleton</keyword>
<evidence type="ECO:0000313" key="12">
    <source>
        <dbReference type="EMBL" id="GBG26863.1"/>
    </source>
</evidence>
<evidence type="ECO:0000256" key="4">
    <source>
        <dbReference type="ARBA" id="ARBA00022737"/>
    </source>
</evidence>
<organism evidence="12 13">
    <name type="scientific">Hondaea fermentalgiana</name>
    <dbReference type="NCBI Taxonomy" id="2315210"/>
    <lineage>
        <taxon>Eukaryota</taxon>
        <taxon>Sar</taxon>
        <taxon>Stramenopiles</taxon>
        <taxon>Bigyra</taxon>
        <taxon>Labyrinthulomycetes</taxon>
        <taxon>Thraustochytrida</taxon>
        <taxon>Thraustochytriidae</taxon>
        <taxon>Hondaea</taxon>
    </lineage>
</organism>
<feature type="coiled-coil region" evidence="9">
    <location>
        <begin position="1675"/>
        <end position="1702"/>
    </location>
</feature>
<feature type="coiled-coil region" evidence="9">
    <location>
        <begin position="869"/>
        <end position="935"/>
    </location>
</feature>
<dbReference type="InterPro" id="IPR018247">
    <property type="entry name" value="EF_Hand_1_Ca_BS"/>
</dbReference>
<protein>
    <submittedName>
        <fullName evidence="12">Echinoderm microtubule-associated protein-like 1</fullName>
    </submittedName>
</protein>
<dbReference type="InterPro" id="IPR036322">
    <property type="entry name" value="WD40_repeat_dom_sf"/>
</dbReference>
<evidence type="ECO:0000259" key="11">
    <source>
        <dbReference type="Pfam" id="PF23409"/>
    </source>
</evidence>
<sequence length="1845" mass="203900">MTTSSGAGGWANILREPCEVDRSGVLAVQQGFGFASRKRNNVHLLNDRGVLLTTLGSAAAVLDTQAKSTELLFCPDSQGIGCVCVHPNRKYFAIGGQGNKPNVYIHEFPSRKLLKTLRGGTERAYSCMAFSSGGDKLATVGASPDFLLTVWDWESERIILRNKAFAQEIYNVSFAPGKDGFLTTSGLGHIRFWKMADTFTGLKLQGDIGKFGKVELSDVSAYAVMPDGKVLSGSESGSLLLWDGNFIKLEVRRPGHLLPHEGEVHVCELIGAETPAKGQFLTAGEDGWLRWWSMAAIDSADVTDENPFFELAPTRQFHVEGKVPISICVGEDYLILQDRNGGIYRLEEPIVPGCECIELRAGHSGRIAGVISSPVDHLAVTAGDDCSVRAWDYIAGDCLFQRHFNTSATATLWMPAIFDMTGRSLLVGFEDGVVRLLCADRASRSFRLVMATKPHNAALTAIALDESATRLATAGRDGTVFVFDVRRDGTFKPLGFVPTPSTIRALEWTRQGDRVLMACDAGQIIEVTLPHPSNAVPMPDTSHTFELKDLPMRTFTFKRRVPKPLEKPQPVAAEGGEGDPTAMMTTTTSSKAVQEEEEDPQQIEYERLQSLPVGAVLSFAILEDSADTLQFALALDGADAGPLYVCEFGSEYPLRTLPNLAADDGMAANNEQGTDLLNKDPLVKFLPGTGAYPPCTRISKSWSGQLFINGSATGEIRIRSRAALGAYASLRVHDGRAGQVTGMQTSFDDAFLLTAAADGSLYSHRLNVSELETRCKELEGKPGTRIKAKKLWTAAPNKDAAPIEASMLAGEPVYIGADEALQSAFPAPEPAPEAPATDANESPEATDILDANAYSIQDDKLKTEEDAKLRVAEVEKDKVRQVIADLRKDFEALVEENERDAPETRLPRDAFDIDNDLIEALMEEGKAQLEEVIKETQWDVNMSKAKLEKLKRFFLNEILVDSISLAAFNEDYIVRSFRTAKFSESLRKAIATLHEVLNDANGNGAGASGNGTGGSADAGGNGANNGNKSARPETEGGPGSPAAGKRKKKTDAATGWEARKAGRRERKLQMSELLEIKPDEDADDPVDVAAIEWVLNNMGDYKLKSAENYQVPVHLQVNAAKKYRQSILLAESVQALRMKFNEKFLALRELKRRIVERARVDETRIRAIDEELGEDPGSLGLPLRLDGGEWPEKRLELTPEDMETFLCGSASSSDTMAEQRSRIEVQGPNAFCAAALREVCADAKTSFEKAVWNTKRKQLLFEKSRILERSLESVRAFDSAVYELRKERAQLDADLVAAELRQILLFREQQLLNEFEKKDHALSSKLDSCRQQKSEVLAEITSCQENLAAKKAELAIWQEKDRVIFEEFHTLVGGDANPASAQLLKIFKRKIKRVKQQGDGDSDSEESDSEDDEDYDDEEEDFEEGEPEEERCPDGCDPAIYEKVLELREKRLDQEEVLSGFNKAIDELRKANDRHQGREKQIDKDLKSTVIEIQAFQNEKQRKLNEVDTFVVLRLAQLACLVVPEGSVEEDADADLDAALAAVDNDQDDTIFEEDVPLDSEDVEIVNLKLQLIQARDQLAALDEAAMSNAEDDALIERQDELVGRIRDLELEVRRARISAERTRRHKARLVLPISIGSSLVFDKHELHDLHAGIGRLLDENCDKKLEFKELHHMQKRLKREKKQKLRDIAALEDKCKDLQLLKFGQVIDLDTIEKMGSSGSTEVSNKAKQQEKKQHAEHASAQKKIGLAQERLLEATRRNSALLQQIASLTEKQQLLEAELNGANGGASHAAHGLVSHREAQETAKLTQLVKMQSHEIQALKTEIDMLRGNTGNMYTNRNQIMDP</sequence>
<keyword evidence="3 8" id="KW-0853">WD repeat</keyword>
<feature type="region of interest" description="Disordered" evidence="10">
    <location>
        <begin position="1007"/>
        <end position="1064"/>
    </location>
</feature>
<feature type="domain" description="EML-like first beta-propeller" evidence="11">
    <location>
        <begin position="79"/>
        <end position="252"/>
    </location>
</feature>
<gene>
    <name evidence="12" type="ORF">FCC1311_030852</name>
</gene>
<evidence type="ECO:0000256" key="5">
    <source>
        <dbReference type="ARBA" id="ARBA00023054"/>
    </source>
</evidence>
<feature type="compositionally biased region" description="Low complexity" evidence="10">
    <location>
        <begin position="581"/>
        <end position="592"/>
    </location>
</feature>
<dbReference type="Gene3D" id="2.130.10.10">
    <property type="entry name" value="YVTN repeat-like/Quinoprotein amine dehydrogenase"/>
    <property type="match status" value="2"/>
</dbReference>
<dbReference type="OrthoDB" id="1935234at2759"/>
<evidence type="ECO:0000256" key="6">
    <source>
        <dbReference type="ARBA" id="ARBA00023212"/>
    </source>
</evidence>
<keyword evidence="2" id="KW-0963">Cytoplasm</keyword>
<dbReference type="InParanoid" id="A0A2R5GDY3"/>
<feature type="compositionally biased region" description="Basic and acidic residues" evidence="10">
    <location>
        <begin position="1729"/>
        <end position="1741"/>
    </location>
</feature>
<evidence type="ECO:0000256" key="2">
    <source>
        <dbReference type="ARBA" id="ARBA00022490"/>
    </source>
</evidence>
<dbReference type="GO" id="GO:0005930">
    <property type="term" value="C:axoneme"/>
    <property type="evidence" value="ECO:0007669"/>
    <property type="project" value="UniProtKB-SubCell"/>
</dbReference>
<dbReference type="Proteomes" id="UP000241890">
    <property type="component" value="Unassembled WGS sequence"/>
</dbReference>
<comment type="subcellular location">
    <subcellularLocation>
        <location evidence="1">Cytoplasm</location>
        <location evidence="1">Cytoskeleton</location>
        <location evidence="1">Cilium axoneme</location>
    </subcellularLocation>
</comment>
<evidence type="ECO:0000256" key="3">
    <source>
        <dbReference type="ARBA" id="ARBA00022574"/>
    </source>
</evidence>
<evidence type="ECO:0000256" key="8">
    <source>
        <dbReference type="PROSITE-ProRule" id="PRU00221"/>
    </source>
</evidence>
<name>A0A2R5GDY3_9STRA</name>
<dbReference type="PROSITE" id="PS00018">
    <property type="entry name" value="EF_HAND_1"/>
    <property type="match status" value="1"/>
</dbReference>
<evidence type="ECO:0000256" key="1">
    <source>
        <dbReference type="ARBA" id="ARBA00004430"/>
    </source>
</evidence>
<feature type="region of interest" description="Disordered" evidence="10">
    <location>
        <begin position="1395"/>
        <end position="1436"/>
    </location>
</feature>
<accession>A0A2R5GDY3</accession>
<evidence type="ECO:0000313" key="13">
    <source>
        <dbReference type="Proteomes" id="UP000241890"/>
    </source>
</evidence>
<feature type="region of interest" description="Disordered" evidence="10">
    <location>
        <begin position="561"/>
        <end position="600"/>
    </location>
</feature>
<dbReference type="Pfam" id="PF00400">
    <property type="entry name" value="WD40"/>
    <property type="match status" value="2"/>
</dbReference>
<dbReference type="Pfam" id="PF23409">
    <property type="entry name" value="Beta-prop_EML"/>
    <property type="match status" value="1"/>
</dbReference>
<feature type="repeat" description="WD" evidence="8">
    <location>
        <begin position="452"/>
        <end position="486"/>
    </location>
</feature>
<feature type="repeat" description="WD" evidence="8">
    <location>
        <begin position="360"/>
        <end position="401"/>
    </location>
</feature>